<accession>A0A0T6B6M0</accession>
<feature type="compositionally biased region" description="Low complexity" evidence="1">
    <location>
        <begin position="170"/>
        <end position="188"/>
    </location>
</feature>
<dbReference type="SUPFAM" id="SSF56436">
    <property type="entry name" value="C-type lectin-like"/>
    <property type="match status" value="2"/>
</dbReference>
<feature type="chain" id="PRO_5006668408" evidence="2">
    <location>
        <begin position="21"/>
        <end position="363"/>
    </location>
</feature>
<evidence type="ECO:0000259" key="3">
    <source>
        <dbReference type="PROSITE" id="PS50041"/>
    </source>
</evidence>
<evidence type="ECO:0000313" key="5">
    <source>
        <dbReference type="Proteomes" id="UP000051574"/>
    </source>
</evidence>
<keyword evidence="2" id="KW-0732">Signal</keyword>
<dbReference type="PANTHER" id="PTHR45710">
    <property type="entry name" value="C-TYPE LECTIN DOMAIN-CONTAINING PROTEIN 180"/>
    <property type="match status" value="1"/>
</dbReference>
<reference evidence="4 5" key="1">
    <citation type="submission" date="2015-09" db="EMBL/GenBank/DDBJ databases">
        <title>Draft genome of the scarab beetle Oryctes borbonicus.</title>
        <authorList>
            <person name="Meyer J.M."/>
            <person name="Markov G.V."/>
            <person name="Baskaran P."/>
            <person name="Herrmann M."/>
            <person name="Sommer R.J."/>
            <person name="Roedelsperger C."/>
        </authorList>
    </citation>
    <scope>NUCLEOTIDE SEQUENCE [LARGE SCALE GENOMIC DNA]</scope>
    <source>
        <strain evidence="4">OB123</strain>
        <tissue evidence="4">Whole animal</tissue>
    </source>
</reference>
<dbReference type="Gene3D" id="3.10.100.10">
    <property type="entry name" value="Mannose-Binding Protein A, subunit A"/>
    <property type="match status" value="2"/>
</dbReference>
<evidence type="ECO:0000256" key="1">
    <source>
        <dbReference type="SAM" id="MobiDB-lite"/>
    </source>
</evidence>
<dbReference type="PANTHER" id="PTHR45710:SF39">
    <property type="entry name" value="C-TYPE LECTIN DOMAIN FAMILY 4 MEMBER M"/>
    <property type="match status" value="1"/>
</dbReference>
<dbReference type="EMBL" id="LJIG01009527">
    <property type="protein sequence ID" value="KRT82901.1"/>
    <property type="molecule type" value="Genomic_DNA"/>
</dbReference>
<dbReference type="PROSITE" id="PS50041">
    <property type="entry name" value="C_TYPE_LECTIN_2"/>
    <property type="match status" value="2"/>
</dbReference>
<dbReference type="CDD" id="cd00037">
    <property type="entry name" value="CLECT"/>
    <property type="match status" value="2"/>
</dbReference>
<dbReference type="InterPro" id="IPR001304">
    <property type="entry name" value="C-type_lectin-like"/>
</dbReference>
<keyword evidence="5" id="KW-1185">Reference proteome</keyword>
<feature type="domain" description="C-type lectin" evidence="3">
    <location>
        <begin position="39"/>
        <end position="158"/>
    </location>
</feature>
<organism evidence="4 5">
    <name type="scientific">Oryctes borbonicus</name>
    <dbReference type="NCBI Taxonomy" id="1629725"/>
    <lineage>
        <taxon>Eukaryota</taxon>
        <taxon>Metazoa</taxon>
        <taxon>Ecdysozoa</taxon>
        <taxon>Arthropoda</taxon>
        <taxon>Hexapoda</taxon>
        <taxon>Insecta</taxon>
        <taxon>Pterygota</taxon>
        <taxon>Neoptera</taxon>
        <taxon>Endopterygota</taxon>
        <taxon>Coleoptera</taxon>
        <taxon>Polyphaga</taxon>
        <taxon>Scarabaeiformia</taxon>
        <taxon>Scarabaeidae</taxon>
        <taxon>Dynastinae</taxon>
        <taxon>Oryctes</taxon>
    </lineage>
</organism>
<dbReference type="SMART" id="SM00034">
    <property type="entry name" value="CLECT"/>
    <property type="match status" value="2"/>
</dbReference>
<dbReference type="AlphaFoldDB" id="A0A0T6B6M0"/>
<keyword evidence="4" id="KW-0430">Lectin</keyword>
<proteinExistence type="predicted"/>
<dbReference type="InterPro" id="IPR050828">
    <property type="entry name" value="C-type_lectin/matrix_domain"/>
</dbReference>
<feature type="domain" description="C-type lectin" evidence="3">
    <location>
        <begin position="226"/>
        <end position="341"/>
    </location>
</feature>
<dbReference type="GO" id="GO:0030246">
    <property type="term" value="F:carbohydrate binding"/>
    <property type="evidence" value="ECO:0007669"/>
    <property type="project" value="UniProtKB-KW"/>
</dbReference>
<name>A0A0T6B6M0_9SCAR</name>
<dbReference type="InterPro" id="IPR016187">
    <property type="entry name" value="CTDL_fold"/>
</dbReference>
<feature type="signal peptide" evidence="2">
    <location>
        <begin position="1"/>
        <end position="20"/>
    </location>
</feature>
<dbReference type="OrthoDB" id="6133475at2759"/>
<dbReference type="Pfam" id="PF00059">
    <property type="entry name" value="Lectin_C"/>
    <property type="match status" value="2"/>
</dbReference>
<gene>
    <name evidence="4" type="ORF">AMK59_3778</name>
</gene>
<comment type="caution">
    <text evidence="4">The sequence shown here is derived from an EMBL/GenBank/DDBJ whole genome shotgun (WGS) entry which is preliminary data.</text>
</comment>
<feature type="region of interest" description="Disordered" evidence="1">
    <location>
        <begin position="170"/>
        <end position="192"/>
    </location>
</feature>
<sequence>MNSAILYEIILLVIIQHVLIILGEKPRTNNPCPNNFLRIHNKCYYFSHDYDSWERAKWKCQERNSTLAVVTNRNQNNALREFLKKGYVAHISRWMGGQYDWKSSQWKWIYNGKVIPPHQFDNDLSNKNLAWHCLVIDPNNHYRWNASSCFSENYYICQTRLINRKPQAANLTSNSGQNNENNGGLNSTEQHDTQPGYYIVDADTNPTQKKKPRMRFTCPDKNYVLVAKRCYFLSRTKENWNNAYYKCQDMKSELTIFNSTKQAEKVRTKLRIRQLTNEKRWIGGYFDFKNSVWKWAASGRVLPVQPNAASDLKWSCVVWDPERSSGWFSESCLTPLYYMCQSKATPVERKLQPRRRLRKPTPS</sequence>
<evidence type="ECO:0000313" key="4">
    <source>
        <dbReference type="EMBL" id="KRT82901.1"/>
    </source>
</evidence>
<evidence type="ECO:0000256" key="2">
    <source>
        <dbReference type="SAM" id="SignalP"/>
    </source>
</evidence>
<dbReference type="Proteomes" id="UP000051574">
    <property type="component" value="Unassembled WGS sequence"/>
</dbReference>
<dbReference type="InterPro" id="IPR016186">
    <property type="entry name" value="C-type_lectin-like/link_sf"/>
</dbReference>
<protein>
    <submittedName>
        <fullName evidence="4">C-type lectin</fullName>
    </submittedName>
</protein>